<sequence>TGPLPENKADDFTVKTHKPKESVKEKPDPNLYPSFEINPYITEYMKDETMLAFREKLKEKIQYASAVYKCDLCILSFDNQKQIDEHHVLVHKAIKKKTTKHFCRAV</sequence>
<dbReference type="GO" id="GO:0008270">
    <property type="term" value="F:zinc ion binding"/>
    <property type="evidence" value="ECO:0007669"/>
    <property type="project" value="UniProtKB-KW"/>
</dbReference>
<feature type="non-terminal residue" evidence="4">
    <location>
        <position position="106"/>
    </location>
</feature>
<dbReference type="PROSITE" id="PS00028">
    <property type="entry name" value="ZINC_FINGER_C2H2_1"/>
    <property type="match status" value="1"/>
</dbReference>
<feature type="compositionally biased region" description="Basic and acidic residues" evidence="2">
    <location>
        <begin position="7"/>
        <end position="28"/>
    </location>
</feature>
<proteinExistence type="predicted"/>
<dbReference type="PROSITE" id="PS50157">
    <property type="entry name" value="ZINC_FINGER_C2H2_2"/>
    <property type="match status" value="1"/>
</dbReference>
<gene>
    <name evidence="4" type="ORF">PAPOLLO_LOCUS18616</name>
</gene>
<evidence type="ECO:0000256" key="1">
    <source>
        <dbReference type="PROSITE-ProRule" id="PRU00042"/>
    </source>
</evidence>
<organism evidence="4 5">
    <name type="scientific">Parnassius apollo</name>
    <name type="common">Apollo butterfly</name>
    <name type="synonym">Papilio apollo</name>
    <dbReference type="NCBI Taxonomy" id="110799"/>
    <lineage>
        <taxon>Eukaryota</taxon>
        <taxon>Metazoa</taxon>
        <taxon>Ecdysozoa</taxon>
        <taxon>Arthropoda</taxon>
        <taxon>Hexapoda</taxon>
        <taxon>Insecta</taxon>
        <taxon>Pterygota</taxon>
        <taxon>Neoptera</taxon>
        <taxon>Endopterygota</taxon>
        <taxon>Lepidoptera</taxon>
        <taxon>Glossata</taxon>
        <taxon>Ditrysia</taxon>
        <taxon>Papilionoidea</taxon>
        <taxon>Papilionidae</taxon>
        <taxon>Parnassiinae</taxon>
        <taxon>Parnassini</taxon>
        <taxon>Parnassius</taxon>
        <taxon>Parnassius</taxon>
    </lineage>
</organism>
<dbReference type="InterPro" id="IPR013087">
    <property type="entry name" value="Znf_C2H2_type"/>
</dbReference>
<keyword evidence="5" id="KW-1185">Reference proteome</keyword>
<evidence type="ECO:0000313" key="5">
    <source>
        <dbReference type="Proteomes" id="UP000691718"/>
    </source>
</evidence>
<accession>A0A8S3XJI9</accession>
<reference evidence="4" key="1">
    <citation type="submission" date="2021-04" db="EMBL/GenBank/DDBJ databases">
        <authorList>
            <person name="Tunstrom K."/>
        </authorList>
    </citation>
    <scope>NUCLEOTIDE SEQUENCE</scope>
</reference>
<keyword evidence="1" id="KW-0862">Zinc</keyword>
<evidence type="ECO:0000313" key="4">
    <source>
        <dbReference type="EMBL" id="CAG5026436.1"/>
    </source>
</evidence>
<dbReference type="OrthoDB" id="7852576at2759"/>
<feature type="domain" description="C2H2-type" evidence="3">
    <location>
        <begin position="68"/>
        <end position="96"/>
    </location>
</feature>
<dbReference type="Proteomes" id="UP000691718">
    <property type="component" value="Unassembled WGS sequence"/>
</dbReference>
<dbReference type="AlphaFoldDB" id="A0A8S3XJI9"/>
<keyword evidence="1" id="KW-0863">Zinc-finger</keyword>
<keyword evidence="1" id="KW-0479">Metal-binding</keyword>
<feature type="region of interest" description="Disordered" evidence="2">
    <location>
        <begin position="1"/>
        <end position="28"/>
    </location>
</feature>
<evidence type="ECO:0000256" key="2">
    <source>
        <dbReference type="SAM" id="MobiDB-lite"/>
    </source>
</evidence>
<protein>
    <submittedName>
        <fullName evidence="4">(apollo) hypothetical protein</fullName>
    </submittedName>
</protein>
<evidence type="ECO:0000259" key="3">
    <source>
        <dbReference type="PROSITE" id="PS50157"/>
    </source>
</evidence>
<name>A0A8S3XJI9_PARAO</name>
<dbReference type="EMBL" id="CAJQZP010001176">
    <property type="protein sequence ID" value="CAG5026436.1"/>
    <property type="molecule type" value="Genomic_DNA"/>
</dbReference>
<comment type="caution">
    <text evidence="4">The sequence shown here is derived from an EMBL/GenBank/DDBJ whole genome shotgun (WGS) entry which is preliminary data.</text>
</comment>